<dbReference type="PANTHER" id="PTHR41807:SF1">
    <property type="entry name" value="GLUTATHIONE TRANSFERASE 3"/>
    <property type="match status" value="1"/>
</dbReference>
<name>A0A439D604_9PEZI</name>
<sequence>MSGANSWLQRQRKTDLVELAQYTGLKKSIMSCRACSSRFRFDVQLEWRGWCWTLDPRCAAGLNPRTTPRVHCIISAYDSLKKVELELALDEFLAENTPTFQSDPKLANYYASRARTIGSPIKKDVDGPVEKLKVARRRVTKAAEDLIAPVDSSEEEPSSTSTAIAHTPARALSLASRIPLPATPADVANAVDRSTVALRTRVASVYKESGITEVTHATRETLSTVNSVLFAISAFELYFLRPEILADRYAFTIPAISFLGTGDYPVFVPDMFLLLTASFWSPALLWAFTSSVLPSVAGYFINMTTGAHQGRVTRRSAPVPDAVVDPLTFSVVKALISFVIYGQGVTFGGWINEVSIARVNSAVYGGYKGILAGAAISGLFSIYDAVLKK</sequence>
<organism evidence="2 3">
    <name type="scientific">Xylaria grammica</name>
    <dbReference type="NCBI Taxonomy" id="363999"/>
    <lineage>
        <taxon>Eukaryota</taxon>
        <taxon>Fungi</taxon>
        <taxon>Dikarya</taxon>
        <taxon>Ascomycota</taxon>
        <taxon>Pezizomycotina</taxon>
        <taxon>Sordariomycetes</taxon>
        <taxon>Xylariomycetidae</taxon>
        <taxon>Xylariales</taxon>
        <taxon>Xylariaceae</taxon>
        <taxon>Xylaria</taxon>
    </lineage>
</organism>
<accession>A0A439D604</accession>
<dbReference type="Proteomes" id="UP000286045">
    <property type="component" value="Unassembled WGS sequence"/>
</dbReference>
<evidence type="ECO:0000313" key="2">
    <source>
        <dbReference type="EMBL" id="RWA09835.1"/>
    </source>
</evidence>
<dbReference type="GO" id="GO:0016020">
    <property type="term" value="C:membrane"/>
    <property type="evidence" value="ECO:0007669"/>
    <property type="project" value="TreeGrafter"/>
</dbReference>
<dbReference type="STRING" id="363999.A0A439D604"/>
<proteinExistence type="predicted"/>
<dbReference type="PANTHER" id="PTHR41807">
    <property type="entry name" value="GLUTATHIONE TRANSFERASE 3"/>
    <property type="match status" value="1"/>
</dbReference>
<feature type="transmembrane region" description="Helical" evidence="1">
    <location>
        <begin position="322"/>
        <end position="342"/>
    </location>
</feature>
<reference evidence="2 3" key="1">
    <citation type="submission" date="2018-12" db="EMBL/GenBank/DDBJ databases">
        <title>Draft genome sequence of Xylaria grammica IHI A82.</title>
        <authorList>
            <person name="Buettner E."/>
            <person name="Kellner H."/>
        </authorList>
    </citation>
    <scope>NUCLEOTIDE SEQUENCE [LARGE SCALE GENOMIC DNA]</scope>
    <source>
        <strain evidence="2 3">IHI A82</strain>
    </source>
</reference>
<keyword evidence="1" id="KW-0812">Transmembrane</keyword>
<keyword evidence="1" id="KW-1133">Transmembrane helix</keyword>
<feature type="transmembrane region" description="Helical" evidence="1">
    <location>
        <begin position="279"/>
        <end position="301"/>
    </location>
</feature>
<evidence type="ECO:0000313" key="3">
    <source>
        <dbReference type="Proteomes" id="UP000286045"/>
    </source>
</evidence>
<dbReference type="AlphaFoldDB" id="A0A439D604"/>
<protein>
    <submittedName>
        <fullName evidence="2">Uncharacterized protein</fullName>
    </submittedName>
</protein>
<keyword evidence="1" id="KW-0472">Membrane</keyword>
<gene>
    <name evidence="2" type="ORF">EKO27_g5278</name>
</gene>
<keyword evidence="3" id="KW-1185">Reference proteome</keyword>
<dbReference type="InterPro" id="IPR038872">
    <property type="entry name" value="Put_GTT3"/>
</dbReference>
<dbReference type="EMBL" id="RYZI01000138">
    <property type="protein sequence ID" value="RWA09835.1"/>
    <property type="molecule type" value="Genomic_DNA"/>
</dbReference>
<evidence type="ECO:0000256" key="1">
    <source>
        <dbReference type="SAM" id="Phobius"/>
    </source>
</evidence>
<comment type="caution">
    <text evidence="2">The sequence shown here is derived from an EMBL/GenBank/DDBJ whole genome shotgun (WGS) entry which is preliminary data.</text>
</comment>
<feature type="transmembrane region" description="Helical" evidence="1">
    <location>
        <begin position="362"/>
        <end position="383"/>
    </location>
</feature>